<evidence type="ECO:0000313" key="3">
    <source>
        <dbReference type="EMBL" id="EBW4470239.1"/>
    </source>
</evidence>
<sequence>MMLCLFLVFPAFSVASPVNGGVLGASGKIHEVLSVAMSVRVNDIISRETEEGNDVPPDAYPETVRGVSLALTGRVNLSEYSRYNGRSWANILLRSNNLSASFFDSPDVSFGWGGKSCQGALKWVVSGYPQFNTSVKNPVAEINGVCKQQSYNATPGAYFSSRTGNVYSMPYNGGYINGYTFDDVINYFNEVYRASVYRRYEESHKSFIQQYPLCTSFNLEINNEDEIKPSGENRSYNINGHSVSLMSSYKVKLSSPYTSSCTLNGRPVTTKGGYMPLIDTSAYVYAPGYENGKVDSYIPDIFNGSDALLLNSYMSAMSRKIIPALAFSSLLNMAWAEASAYPDYKGIPYSETYRITESDVLSVMNNRNVNPSAADAYAQIPEQGIYLMYWSDTHNSYVTQEVFEASKKVEVDLGPNPGTESPELVQGEISDALNPLFNVMPFLKNFRLDSHSVACPVWNYQVFGQIIPMTSFCTLAEDNRALISLFFIIQWTILSLIIIVRT</sequence>
<organism evidence="3">
    <name type="scientific">Salmonella enterica subsp. enterica serovar Lattenkamp</name>
    <dbReference type="NCBI Taxonomy" id="2564671"/>
    <lineage>
        <taxon>Bacteria</taxon>
        <taxon>Pseudomonadati</taxon>
        <taxon>Pseudomonadota</taxon>
        <taxon>Gammaproteobacteria</taxon>
        <taxon>Enterobacterales</taxon>
        <taxon>Enterobacteriaceae</taxon>
        <taxon>Salmonella</taxon>
    </lineage>
</organism>
<accession>A0A5W2LZI2</accession>
<gene>
    <name evidence="3" type="ORF">DPK62_17080</name>
</gene>
<reference evidence="3" key="1">
    <citation type="submission" date="2018-06" db="EMBL/GenBank/DDBJ databases">
        <authorList>
            <person name="Ashton P.M."/>
            <person name="Dallman T."/>
            <person name="Nair S."/>
            <person name="De Pinna E."/>
            <person name="Peters T."/>
            <person name="Grant K."/>
        </authorList>
    </citation>
    <scope>NUCLEOTIDE SEQUENCE [LARGE SCALE GENOMIC DNA]</scope>
    <source>
        <strain evidence="3">149361</strain>
    </source>
</reference>
<evidence type="ECO:0000256" key="2">
    <source>
        <dbReference type="SAM" id="SignalP"/>
    </source>
</evidence>
<feature type="transmembrane region" description="Helical" evidence="1">
    <location>
        <begin position="481"/>
        <end position="500"/>
    </location>
</feature>
<dbReference type="Proteomes" id="UP000839639">
    <property type="component" value="Unassembled WGS sequence"/>
</dbReference>
<feature type="chain" id="PRO_5025066187" evidence="2">
    <location>
        <begin position="21"/>
        <end position="502"/>
    </location>
</feature>
<dbReference type="EMBL" id="AAHIJD010000032">
    <property type="protein sequence ID" value="EBW4470239.1"/>
    <property type="molecule type" value="Genomic_DNA"/>
</dbReference>
<keyword evidence="1" id="KW-0812">Transmembrane</keyword>
<dbReference type="AlphaFoldDB" id="A0A5W2LZI2"/>
<proteinExistence type="predicted"/>
<protein>
    <submittedName>
        <fullName evidence="3">Uncharacterized protein</fullName>
    </submittedName>
</protein>
<comment type="caution">
    <text evidence="3">The sequence shown here is derived from an EMBL/GenBank/DDBJ whole genome shotgun (WGS) entry which is preliminary data.</text>
</comment>
<keyword evidence="1" id="KW-1133">Transmembrane helix</keyword>
<feature type="signal peptide" evidence="2">
    <location>
        <begin position="1"/>
        <end position="20"/>
    </location>
</feature>
<name>A0A5W2LZI2_SALET</name>
<evidence type="ECO:0000256" key="1">
    <source>
        <dbReference type="SAM" id="Phobius"/>
    </source>
</evidence>
<keyword evidence="1" id="KW-0472">Membrane</keyword>
<keyword evidence="2" id="KW-0732">Signal</keyword>